<reference evidence="1 2" key="1">
    <citation type="submission" date="2024-10" db="EMBL/GenBank/DDBJ databases">
        <title>The Natural Products Discovery Center: Release of the First 8490 Sequenced Strains for Exploring Actinobacteria Biosynthetic Diversity.</title>
        <authorList>
            <person name="Kalkreuter E."/>
            <person name="Kautsar S.A."/>
            <person name="Yang D."/>
            <person name="Bader C.D."/>
            <person name="Teijaro C.N."/>
            <person name="Fluegel L."/>
            <person name="Davis C.M."/>
            <person name="Simpson J.R."/>
            <person name="Lauterbach L."/>
            <person name="Steele A.D."/>
            <person name="Gui C."/>
            <person name="Meng S."/>
            <person name="Li G."/>
            <person name="Viehrig K."/>
            <person name="Ye F."/>
            <person name="Su P."/>
            <person name="Kiefer A.F."/>
            <person name="Nichols A."/>
            <person name="Cepeda A.J."/>
            <person name="Yan W."/>
            <person name="Fan B."/>
            <person name="Jiang Y."/>
            <person name="Adhikari A."/>
            <person name="Zheng C.-J."/>
            <person name="Schuster L."/>
            <person name="Cowan T.M."/>
            <person name="Smanski M.J."/>
            <person name="Chevrette M.G."/>
            <person name="De Carvalho L.P.S."/>
            <person name="Shen B."/>
        </authorList>
    </citation>
    <scope>NUCLEOTIDE SEQUENCE [LARGE SCALE GENOMIC DNA]</scope>
    <source>
        <strain evidence="1 2">NPDC018013</strain>
    </source>
</reference>
<accession>A0ABW7RRD0</accession>
<name>A0ABW7RRD0_9ACTN</name>
<comment type="caution">
    <text evidence="1">The sequence shown here is derived from an EMBL/GenBank/DDBJ whole genome shotgun (WGS) entry which is preliminary data.</text>
</comment>
<sequence length="50" mass="5423">MITVVGRADLSVRTPKLLEHEPRGALERPAPLGTALVLRVGYGVARFPIE</sequence>
<protein>
    <submittedName>
        <fullName evidence="1">Uncharacterized protein</fullName>
    </submittedName>
</protein>
<dbReference type="Proteomes" id="UP001610990">
    <property type="component" value="Unassembled WGS sequence"/>
</dbReference>
<dbReference type="EMBL" id="JBIRGH010000037">
    <property type="protein sequence ID" value="MFH8589844.1"/>
    <property type="molecule type" value="Genomic_DNA"/>
</dbReference>
<proteinExistence type="predicted"/>
<gene>
    <name evidence="1" type="ORF">ACH4GP_36655</name>
</gene>
<keyword evidence="2" id="KW-1185">Reference proteome</keyword>
<dbReference type="RefSeq" id="WP_367429061.1">
    <property type="nucleotide sequence ID" value="NZ_CP108413.1"/>
</dbReference>
<evidence type="ECO:0000313" key="2">
    <source>
        <dbReference type="Proteomes" id="UP001610990"/>
    </source>
</evidence>
<evidence type="ECO:0000313" key="1">
    <source>
        <dbReference type="EMBL" id="MFH8589844.1"/>
    </source>
</evidence>
<organism evidence="1 2">
    <name type="scientific">Streptomyces celluloflavus</name>
    <dbReference type="NCBI Taxonomy" id="58344"/>
    <lineage>
        <taxon>Bacteria</taxon>
        <taxon>Bacillati</taxon>
        <taxon>Actinomycetota</taxon>
        <taxon>Actinomycetes</taxon>
        <taxon>Kitasatosporales</taxon>
        <taxon>Streptomycetaceae</taxon>
        <taxon>Streptomyces</taxon>
    </lineage>
</organism>